<evidence type="ECO:0000256" key="1">
    <source>
        <dbReference type="SAM" id="MobiDB-lite"/>
    </source>
</evidence>
<organism evidence="2 3">
    <name type="scientific">Yersinia rohdei</name>
    <dbReference type="NCBI Taxonomy" id="29485"/>
    <lineage>
        <taxon>Bacteria</taxon>
        <taxon>Pseudomonadati</taxon>
        <taxon>Pseudomonadota</taxon>
        <taxon>Gammaproteobacteria</taxon>
        <taxon>Enterobacterales</taxon>
        <taxon>Yersiniaceae</taxon>
        <taxon>Yersinia</taxon>
    </lineage>
</organism>
<sequence length="101" mass="10983">MSSDNSLSYIRALVDVVAITVLSSSDEQHKLRIKQSLDAIMNHPTLEISPEGQELFAHFAALLDGSSTEVFLSARLSQDAPDPEKSHSAPHLRLLSGGKEE</sequence>
<proteinExistence type="predicted"/>
<evidence type="ECO:0000313" key="3">
    <source>
        <dbReference type="Proteomes" id="UP000042054"/>
    </source>
</evidence>
<protein>
    <submittedName>
        <fullName evidence="2">Uncharacterized protein</fullName>
    </submittedName>
</protein>
<accession>A0A0U1HWZ5</accession>
<dbReference type="AlphaFoldDB" id="A0A0U1HWZ5"/>
<name>A0A0U1HWZ5_YERRO</name>
<reference evidence="2 3" key="1">
    <citation type="submission" date="2015-03" db="EMBL/GenBank/DDBJ databases">
        <authorList>
            <person name="Murphy D."/>
        </authorList>
    </citation>
    <scope>NUCLEOTIDE SEQUENCE [LARGE SCALE GENOMIC DNA]</scope>
    <source>
        <strain evidence="2 3">68/02</strain>
    </source>
</reference>
<dbReference type="Proteomes" id="UP000042054">
    <property type="component" value="Unassembled WGS sequence"/>
</dbReference>
<dbReference type="RefSeq" id="WP_050535357.1">
    <property type="nucleotide sequence ID" value="NZ_CABIHQ010000011.1"/>
</dbReference>
<evidence type="ECO:0000313" key="2">
    <source>
        <dbReference type="EMBL" id="CQI96045.1"/>
    </source>
</evidence>
<feature type="region of interest" description="Disordered" evidence="1">
    <location>
        <begin position="75"/>
        <end position="101"/>
    </location>
</feature>
<gene>
    <name evidence="2" type="ORF">ERS008555_03521</name>
</gene>
<dbReference type="EMBL" id="CTKE01000022">
    <property type="protein sequence ID" value="CQI96045.1"/>
    <property type="molecule type" value="Genomic_DNA"/>
</dbReference>